<evidence type="ECO:0000256" key="1">
    <source>
        <dbReference type="SAM" id="MobiDB-lite"/>
    </source>
</evidence>
<comment type="caution">
    <text evidence="2">The sequence shown here is derived from an EMBL/GenBank/DDBJ whole genome shotgun (WGS) entry which is preliminary data.</text>
</comment>
<evidence type="ECO:0000313" key="2">
    <source>
        <dbReference type="EMBL" id="TNN05155.1"/>
    </source>
</evidence>
<protein>
    <submittedName>
        <fullName evidence="2">Calpain</fullName>
    </submittedName>
</protein>
<dbReference type="SUPFAM" id="SSF54001">
    <property type="entry name" value="Cysteine proteinases"/>
    <property type="match status" value="1"/>
</dbReference>
<dbReference type="AlphaFoldDB" id="A0A4Z2CLR8"/>
<dbReference type="InterPro" id="IPR038765">
    <property type="entry name" value="Papain-like_cys_pep_sf"/>
</dbReference>
<proteinExistence type="predicted"/>
<dbReference type="Proteomes" id="UP000311919">
    <property type="component" value="Unassembled WGS sequence"/>
</dbReference>
<organism evidence="2 3">
    <name type="scientific">Schistosoma japonicum</name>
    <name type="common">Blood fluke</name>
    <dbReference type="NCBI Taxonomy" id="6182"/>
    <lineage>
        <taxon>Eukaryota</taxon>
        <taxon>Metazoa</taxon>
        <taxon>Spiralia</taxon>
        <taxon>Lophotrochozoa</taxon>
        <taxon>Platyhelminthes</taxon>
        <taxon>Trematoda</taxon>
        <taxon>Digenea</taxon>
        <taxon>Strigeidida</taxon>
        <taxon>Schistosomatoidea</taxon>
        <taxon>Schistosomatidae</taxon>
        <taxon>Schistosoma</taxon>
    </lineage>
</organism>
<name>A0A4Z2CLR8_SCHJA</name>
<reference evidence="2 3" key="1">
    <citation type="submission" date="2019-03" db="EMBL/GenBank/DDBJ databases">
        <title>An improved genome assembly of the fluke Schistosoma japonicum.</title>
        <authorList>
            <person name="Hu W."/>
            <person name="Luo F."/>
            <person name="Yin M."/>
            <person name="Mo X."/>
            <person name="Sun C."/>
            <person name="Wu Q."/>
            <person name="Zhu B."/>
            <person name="Xiang M."/>
            <person name="Wang J."/>
            <person name="Wang Y."/>
            <person name="Zhang T."/>
            <person name="Xu B."/>
            <person name="Zheng H."/>
            <person name="Feng Z."/>
        </authorList>
    </citation>
    <scope>NUCLEOTIDE SEQUENCE [LARGE SCALE GENOMIC DNA]</scope>
    <source>
        <strain evidence="2">HuSjv2</strain>
        <tissue evidence="2">Worms</tissue>
    </source>
</reference>
<dbReference type="OrthoDB" id="424753at2759"/>
<accession>A0A4Z2CLR8</accession>
<gene>
    <name evidence="2" type="ORF">EWB00_009618</name>
</gene>
<feature type="region of interest" description="Disordered" evidence="1">
    <location>
        <begin position="8"/>
        <end position="48"/>
    </location>
</feature>
<evidence type="ECO:0000313" key="3">
    <source>
        <dbReference type="Proteomes" id="UP000311919"/>
    </source>
</evidence>
<keyword evidence="3" id="KW-1185">Reference proteome</keyword>
<dbReference type="EMBL" id="SKCS01000584">
    <property type="protein sequence ID" value="TNN05155.1"/>
    <property type="molecule type" value="Genomic_DNA"/>
</dbReference>
<sequence>MGCMLSVFSSDPHLSERDSHPNKQGVVKSSSKVVEGQPQSSDNYMNALKPVKGPKRLEFNPYLPKTLTPKGCAKLKLMMSIASKQYETLVKNTKAEGILWEDPDFPANQDSIGNVQDIGVQLEWKRPHAYHQAYLVDVFIKADLWIFSDS</sequence>
<dbReference type="STRING" id="6182.A0A4Z2CLR8"/>